<keyword evidence="4 11" id="KW-0812">Transmembrane</keyword>
<dbReference type="STRING" id="1121325.SAMN04515677_10355"/>
<sequence>MKVISYIKRASLILLIMTAITGVAYPLAVTAFAQVFVNHKANGSIIYQDNKPVGSKYIGQSFTSLDKFWSRPSSTSDYPYNSMASTGSNKTPTGKDYEKILKERIDYIKANNPDKDTKIPVDLVTASASGLDPDISLESAKYQIDRVSKYSNISKDKINNLIDKHTEKKLLGIFGEEKVNVLELNLDLDKLKK</sequence>
<keyword evidence="1 11" id="KW-0813">Transport</keyword>
<evidence type="ECO:0000256" key="1">
    <source>
        <dbReference type="ARBA" id="ARBA00022448"/>
    </source>
</evidence>
<dbReference type="NCBIfam" id="TIGR00681">
    <property type="entry name" value="kdpC"/>
    <property type="match status" value="1"/>
</dbReference>
<gene>
    <name evidence="11" type="primary">kdpC</name>
    <name evidence="12" type="ORF">SAMN04515677_10355</name>
</gene>
<comment type="function">
    <text evidence="11">Part of the high-affinity ATP-driven potassium transport (or Kdp) system, which catalyzes the hydrolysis of ATP coupled with the electrogenic transport of potassium into the cytoplasm. This subunit acts as a catalytic chaperone that increases the ATP-binding affinity of the ATP-hydrolyzing subunit KdpB by the formation of a transient KdpB/KdpC/ATP ternary complex.</text>
</comment>
<evidence type="ECO:0000256" key="4">
    <source>
        <dbReference type="ARBA" id="ARBA00022692"/>
    </source>
</evidence>
<dbReference type="Proteomes" id="UP000199068">
    <property type="component" value="Unassembled WGS sequence"/>
</dbReference>
<keyword evidence="3 11" id="KW-0633">Potassium transport</keyword>
<dbReference type="HAMAP" id="MF_00276">
    <property type="entry name" value="KdpC"/>
    <property type="match status" value="1"/>
</dbReference>
<dbReference type="NCBIfam" id="NF001454">
    <property type="entry name" value="PRK00315.1"/>
    <property type="match status" value="1"/>
</dbReference>
<evidence type="ECO:0000256" key="3">
    <source>
        <dbReference type="ARBA" id="ARBA00022538"/>
    </source>
</evidence>
<dbReference type="GO" id="GO:0008556">
    <property type="term" value="F:P-type potassium transmembrane transporter activity"/>
    <property type="evidence" value="ECO:0007669"/>
    <property type="project" value="InterPro"/>
</dbReference>
<evidence type="ECO:0000256" key="2">
    <source>
        <dbReference type="ARBA" id="ARBA00022475"/>
    </source>
</evidence>
<keyword evidence="10 11" id="KW-0472">Membrane</keyword>
<dbReference type="EMBL" id="FNGW01000003">
    <property type="protein sequence ID" value="SDL68852.1"/>
    <property type="molecule type" value="Genomic_DNA"/>
</dbReference>
<keyword evidence="13" id="KW-1185">Reference proteome</keyword>
<keyword evidence="6 11" id="KW-0067">ATP-binding</keyword>
<comment type="subcellular location">
    <subcellularLocation>
        <location evidence="11">Cell membrane</location>
        <topology evidence="11">Single-pass membrane protein</topology>
    </subcellularLocation>
</comment>
<name>A0A1G9M3J6_9FIRM</name>
<evidence type="ECO:0000256" key="11">
    <source>
        <dbReference type="HAMAP-Rule" id="MF_00276"/>
    </source>
</evidence>
<dbReference type="InterPro" id="IPR003820">
    <property type="entry name" value="KdpC"/>
</dbReference>
<evidence type="ECO:0000256" key="5">
    <source>
        <dbReference type="ARBA" id="ARBA00022741"/>
    </source>
</evidence>
<keyword evidence="7 11" id="KW-0630">Potassium</keyword>
<evidence type="ECO:0000256" key="10">
    <source>
        <dbReference type="ARBA" id="ARBA00023136"/>
    </source>
</evidence>
<keyword evidence="8 11" id="KW-1133">Transmembrane helix</keyword>
<comment type="subunit">
    <text evidence="11">The system is composed of three essential subunits: KdpA, KdpB and KdpC.</text>
</comment>
<evidence type="ECO:0000256" key="6">
    <source>
        <dbReference type="ARBA" id="ARBA00022840"/>
    </source>
</evidence>
<organism evidence="12 13">
    <name type="scientific">Romboutsia lituseburensis DSM 797</name>
    <dbReference type="NCBI Taxonomy" id="1121325"/>
    <lineage>
        <taxon>Bacteria</taxon>
        <taxon>Bacillati</taxon>
        <taxon>Bacillota</taxon>
        <taxon>Clostridia</taxon>
        <taxon>Peptostreptococcales</taxon>
        <taxon>Peptostreptococcaceae</taxon>
        <taxon>Romboutsia</taxon>
    </lineage>
</organism>
<proteinExistence type="inferred from homology"/>
<dbReference type="GO" id="GO:0005886">
    <property type="term" value="C:plasma membrane"/>
    <property type="evidence" value="ECO:0007669"/>
    <property type="project" value="UniProtKB-SubCell"/>
</dbReference>
<dbReference type="PANTHER" id="PTHR30042">
    <property type="entry name" value="POTASSIUM-TRANSPORTING ATPASE C CHAIN"/>
    <property type="match status" value="1"/>
</dbReference>
<protein>
    <recommendedName>
        <fullName evidence="11">Potassium-transporting ATPase KdpC subunit</fullName>
    </recommendedName>
    <alternativeName>
        <fullName evidence="11">ATP phosphohydrolase [potassium-transporting] C chain</fullName>
    </alternativeName>
    <alternativeName>
        <fullName evidence="11">Potassium-binding and translocating subunit C</fullName>
    </alternativeName>
    <alternativeName>
        <fullName evidence="11">Potassium-translocating ATPase C chain</fullName>
    </alternativeName>
</protein>
<evidence type="ECO:0000256" key="9">
    <source>
        <dbReference type="ARBA" id="ARBA00023065"/>
    </source>
</evidence>
<dbReference type="GO" id="GO:0005524">
    <property type="term" value="F:ATP binding"/>
    <property type="evidence" value="ECO:0007669"/>
    <property type="project" value="UniProtKB-UniRule"/>
</dbReference>
<reference evidence="12 13" key="1">
    <citation type="submission" date="2016-10" db="EMBL/GenBank/DDBJ databases">
        <authorList>
            <person name="de Groot N.N."/>
        </authorList>
    </citation>
    <scope>NUCLEOTIDE SEQUENCE [LARGE SCALE GENOMIC DNA]</scope>
    <source>
        <strain evidence="12 13">DSM 797</strain>
    </source>
</reference>
<evidence type="ECO:0000313" key="12">
    <source>
        <dbReference type="EMBL" id="SDL68852.1"/>
    </source>
</evidence>
<keyword evidence="5 11" id="KW-0547">Nucleotide-binding</keyword>
<keyword evidence="2 11" id="KW-1003">Cell membrane</keyword>
<dbReference type="PANTHER" id="PTHR30042:SF2">
    <property type="entry name" value="POTASSIUM-TRANSPORTING ATPASE KDPC SUBUNIT"/>
    <property type="match status" value="1"/>
</dbReference>
<dbReference type="RefSeq" id="WP_092724769.1">
    <property type="nucleotide sequence ID" value="NZ_FNGW01000003.1"/>
</dbReference>
<evidence type="ECO:0000313" key="13">
    <source>
        <dbReference type="Proteomes" id="UP000199068"/>
    </source>
</evidence>
<evidence type="ECO:0000256" key="7">
    <source>
        <dbReference type="ARBA" id="ARBA00022958"/>
    </source>
</evidence>
<keyword evidence="9 11" id="KW-0406">Ion transport</keyword>
<dbReference type="PIRSF" id="PIRSF001296">
    <property type="entry name" value="K_ATPase_KdpC"/>
    <property type="match status" value="1"/>
</dbReference>
<comment type="similarity">
    <text evidence="11">Belongs to the KdpC family.</text>
</comment>
<accession>A0A1G9M3J6</accession>
<evidence type="ECO:0000256" key="8">
    <source>
        <dbReference type="ARBA" id="ARBA00022989"/>
    </source>
</evidence>
<dbReference type="AlphaFoldDB" id="A0A1G9M3J6"/>
<dbReference type="Pfam" id="PF02669">
    <property type="entry name" value="KdpC"/>
    <property type="match status" value="1"/>
</dbReference>